<keyword evidence="10" id="KW-1185">Reference proteome</keyword>
<keyword evidence="5 7" id="KW-0443">Lipid metabolism</keyword>
<evidence type="ECO:0000256" key="7">
    <source>
        <dbReference type="RuleBase" id="RU361267"/>
    </source>
</evidence>
<protein>
    <recommendedName>
        <fullName evidence="7">1-acyl-sn-glycerol-3-phosphate acyltransferase</fullName>
        <ecNumber evidence="7">2.3.1.51</ecNumber>
    </recommendedName>
</protein>
<keyword evidence="7" id="KW-0594">Phospholipid biosynthesis</keyword>
<evidence type="ECO:0000256" key="4">
    <source>
        <dbReference type="ARBA" id="ARBA00022679"/>
    </source>
</evidence>
<dbReference type="EMBL" id="JAMKBJ010000001">
    <property type="protein sequence ID" value="MCZ8535857.1"/>
    <property type="molecule type" value="Genomic_DNA"/>
</dbReference>
<dbReference type="EC" id="2.3.1.51" evidence="7"/>
<dbReference type="RefSeq" id="WP_269924960.1">
    <property type="nucleotide sequence ID" value="NZ_JAMKBJ010000001.1"/>
</dbReference>
<comment type="domain">
    <text evidence="7">The HXXXXD motif is essential for acyltransferase activity and may constitute the binding site for the phosphate moiety of the glycerol-3-phosphate.</text>
</comment>
<organism evidence="9 10">
    <name type="scientific">Paenisporosarcina quisquiliarum</name>
    <dbReference type="NCBI Taxonomy" id="365346"/>
    <lineage>
        <taxon>Bacteria</taxon>
        <taxon>Bacillati</taxon>
        <taxon>Bacillota</taxon>
        <taxon>Bacilli</taxon>
        <taxon>Bacillales</taxon>
        <taxon>Caryophanaceae</taxon>
        <taxon>Paenisporosarcina</taxon>
    </lineage>
</organism>
<proteinExistence type="inferred from homology"/>
<evidence type="ECO:0000313" key="10">
    <source>
        <dbReference type="Proteomes" id="UP001152173"/>
    </source>
</evidence>
<feature type="domain" description="Phospholipid/glycerol acyltransferase" evidence="8">
    <location>
        <begin position="73"/>
        <end position="187"/>
    </location>
</feature>
<dbReference type="SMART" id="SM00563">
    <property type="entry name" value="PlsC"/>
    <property type="match status" value="1"/>
</dbReference>
<comment type="caution">
    <text evidence="9">The sequence shown here is derived from an EMBL/GenBank/DDBJ whole genome shotgun (WGS) entry which is preliminary data.</text>
</comment>
<comment type="catalytic activity">
    <reaction evidence="7">
        <text>a 1-acyl-sn-glycero-3-phosphate + an acyl-CoA = a 1,2-diacyl-sn-glycero-3-phosphate + CoA</text>
        <dbReference type="Rhea" id="RHEA:19709"/>
        <dbReference type="ChEBI" id="CHEBI:57287"/>
        <dbReference type="ChEBI" id="CHEBI:57970"/>
        <dbReference type="ChEBI" id="CHEBI:58342"/>
        <dbReference type="ChEBI" id="CHEBI:58608"/>
        <dbReference type="EC" id="2.3.1.51"/>
    </reaction>
</comment>
<dbReference type="AlphaFoldDB" id="A0A9X3LDJ9"/>
<keyword evidence="3 7" id="KW-0444">Lipid biosynthesis</keyword>
<evidence type="ECO:0000259" key="8">
    <source>
        <dbReference type="SMART" id="SM00563"/>
    </source>
</evidence>
<keyword evidence="6 7" id="KW-0012">Acyltransferase</keyword>
<dbReference type="GO" id="GO:0003841">
    <property type="term" value="F:1-acylglycerol-3-phosphate O-acyltransferase activity"/>
    <property type="evidence" value="ECO:0007669"/>
    <property type="project" value="UniProtKB-UniRule"/>
</dbReference>
<dbReference type="InterPro" id="IPR004552">
    <property type="entry name" value="AGP_acyltrans"/>
</dbReference>
<dbReference type="InterPro" id="IPR002123">
    <property type="entry name" value="Plipid/glycerol_acylTrfase"/>
</dbReference>
<evidence type="ECO:0000256" key="3">
    <source>
        <dbReference type="ARBA" id="ARBA00022516"/>
    </source>
</evidence>
<dbReference type="Pfam" id="PF01553">
    <property type="entry name" value="Acyltransferase"/>
    <property type="match status" value="1"/>
</dbReference>
<accession>A0A9X3LDJ9</accession>
<evidence type="ECO:0000256" key="5">
    <source>
        <dbReference type="ARBA" id="ARBA00023098"/>
    </source>
</evidence>
<keyword evidence="4 7" id="KW-0808">Transferase</keyword>
<name>A0A9X3LDJ9_9BACL</name>
<dbReference type="CDD" id="cd07989">
    <property type="entry name" value="LPLAT_AGPAT-like"/>
    <property type="match status" value="1"/>
</dbReference>
<reference evidence="9" key="1">
    <citation type="submission" date="2022-05" db="EMBL/GenBank/DDBJ databases">
        <authorList>
            <person name="Colautti A."/>
            <person name="Iacumin L."/>
        </authorList>
    </citation>
    <scope>NUCLEOTIDE SEQUENCE</scope>
    <source>
        <strain evidence="9">SK 55</strain>
    </source>
</reference>
<dbReference type="PANTHER" id="PTHR10434:SF64">
    <property type="entry name" value="1-ACYL-SN-GLYCEROL-3-PHOSPHATE ACYLTRANSFERASE-RELATED"/>
    <property type="match status" value="1"/>
</dbReference>
<keyword evidence="7" id="KW-1208">Phospholipid metabolism</keyword>
<dbReference type="GO" id="GO:0016020">
    <property type="term" value="C:membrane"/>
    <property type="evidence" value="ECO:0007669"/>
    <property type="project" value="InterPro"/>
</dbReference>
<dbReference type="PANTHER" id="PTHR10434">
    <property type="entry name" value="1-ACYL-SN-GLYCEROL-3-PHOSPHATE ACYLTRANSFERASE"/>
    <property type="match status" value="1"/>
</dbReference>
<dbReference type="GO" id="GO:0006654">
    <property type="term" value="P:phosphatidic acid biosynthetic process"/>
    <property type="evidence" value="ECO:0007669"/>
    <property type="project" value="TreeGrafter"/>
</dbReference>
<dbReference type="Proteomes" id="UP001152173">
    <property type="component" value="Unassembled WGS sequence"/>
</dbReference>
<comment type="similarity">
    <text evidence="2 7">Belongs to the 1-acyl-sn-glycerol-3-phosphate acyltransferase family.</text>
</comment>
<evidence type="ECO:0000313" key="9">
    <source>
        <dbReference type="EMBL" id="MCZ8535857.1"/>
    </source>
</evidence>
<dbReference type="SUPFAM" id="SSF69593">
    <property type="entry name" value="Glycerol-3-phosphate (1)-acyltransferase"/>
    <property type="match status" value="1"/>
</dbReference>
<gene>
    <name evidence="9" type="ORF">M9R32_01475</name>
</gene>
<evidence type="ECO:0000256" key="1">
    <source>
        <dbReference type="ARBA" id="ARBA00005189"/>
    </source>
</evidence>
<comment type="pathway">
    <text evidence="1">Lipid metabolism.</text>
</comment>
<sequence>MYNSVRTFSFLFGYLPFSLKDLRQVQKQRHLLSTEDYDVLVHRQPKKWADGILKRTKSTFEIDGLDFIPDGPVLFVSNHEGNFDIPSLIAHIPKPFAFMSKVEVKKLPIIRDWMEAMNCVFIDRTNRRSAMQSITDMVETLKNGHSMIIFPEGTRSKGKPVQEFKSGFSRIAKEANVTIVPIAITGTSKIMEMNNNKIKPAHVKIRVLEPISVDRIQTLPSKELIEHVQMKIANAVEQLQQEKTRC</sequence>
<evidence type="ECO:0000256" key="6">
    <source>
        <dbReference type="ARBA" id="ARBA00023315"/>
    </source>
</evidence>
<dbReference type="NCBIfam" id="TIGR00530">
    <property type="entry name" value="AGP_acyltrn"/>
    <property type="match status" value="1"/>
</dbReference>
<evidence type="ECO:0000256" key="2">
    <source>
        <dbReference type="ARBA" id="ARBA00008655"/>
    </source>
</evidence>